<dbReference type="Proteomes" id="UP000824031">
    <property type="component" value="Unassembled WGS sequence"/>
</dbReference>
<protein>
    <submittedName>
        <fullName evidence="2">WYL domain-containing protein</fullName>
    </submittedName>
</protein>
<reference evidence="2" key="2">
    <citation type="submission" date="2021-04" db="EMBL/GenBank/DDBJ databases">
        <authorList>
            <person name="Gilroy R."/>
        </authorList>
    </citation>
    <scope>NUCLEOTIDE SEQUENCE</scope>
    <source>
        <strain evidence="2">3436</strain>
    </source>
</reference>
<dbReference type="EMBL" id="DXBO01000153">
    <property type="protein sequence ID" value="HIZ49182.1"/>
    <property type="molecule type" value="Genomic_DNA"/>
</dbReference>
<comment type="caution">
    <text evidence="2">The sequence shown here is derived from an EMBL/GenBank/DDBJ whole genome shotgun (WGS) entry which is preliminary data.</text>
</comment>
<dbReference type="Pfam" id="PF25583">
    <property type="entry name" value="WCX"/>
    <property type="match status" value="1"/>
</dbReference>
<dbReference type="InterPro" id="IPR057727">
    <property type="entry name" value="WCX_dom"/>
</dbReference>
<feature type="domain" description="WCX" evidence="1">
    <location>
        <begin position="57"/>
        <end position="130"/>
    </location>
</feature>
<evidence type="ECO:0000259" key="1">
    <source>
        <dbReference type="Pfam" id="PF25583"/>
    </source>
</evidence>
<gene>
    <name evidence="2" type="ORF">H9810_10710</name>
</gene>
<organism evidence="2 3">
    <name type="scientific">Candidatus Gemmiger excrementavium</name>
    <dbReference type="NCBI Taxonomy" id="2838608"/>
    <lineage>
        <taxon>Bacteria</taxon>
        <taxon>Bacillati</taxon>
        <taxon>Bacillota</taxon>
        <taxon>Clostridia</taxon>
        <taxon>Eubacteriales</taxon>
        <taxon>Gemmiger</taxon>
    </lineage>
</organism>
<feature type="non-terminal residue" evidence="2">
    <location>
        <position position="1"/>
    </location>
</feature>
<reference evidence="2" key="1">
    <citation type="journal article" date="2021" name="PeerJ">
        <title>Extensive microbial diversity within the chicken gut microbiome revealed by metagenomics and culture.</title>
        <authorList>
            <person name="Gilroy R."/>
            <person name="Ravi A."/>
            <person name="Getino M."/>
            <person name="Pursley I."/>
            <person name="Horton D.L."/>
            <person name="Alikhan N.F."/>
            <person name="Baker D."/>
            <person name="Gharbi K."/>
            <person name="Hall N."/>
            <person name="Watson M."/>
            <person name="Adriaenssens E.M."/>
            <person name="Foster-Nyarko E."/>
            <person name="Jarju S."/>
            <person name="Secka A."/>
            <person name="Antonio M."/>
            <person name="Oren A."/>
            <person name="Chaudhuri R.R."/>
            <person name="La Ragione R."/>
            <person name="Hildebrand F."/>
            <person name="Pallen M.J."/>
        </authorList>
    </citation>
    <scope>NUCLEOTIDE SEQUENCE</scope>
    <source>
        <strain evidence="2">3436</strain>
    </source>
</reference>
<dbReference type="AlphaFoldDB" id="A0A9D2F4T1"/>
<name>A0A9D2F4T1_9FIRM</name>
<sequence>YYLIALNPAHPEGQQQRNYRVDRMENLSLSVPFWCKIPAVPLHYGQFDMFPAQEKARVTFRLRRELLDFAFETFGTGIRPVADEEKNGWVRFTAEAELSIGFARWVLGQAEKIEVLGPPAVRARLRQLIDTIYTYYRD</sequence>
<proteinExistence type="predicted"/>
<evidence type="ECO:0000313" key="2">
    <source>
        <dbReference type="EMBL" id="HIZ49182.1"/>
    </source>
</evidence>
<accession>A0A9D2F4T1</accession>
<evidence type="ECO:0000313" key="3">
    <source>
        <dbReference type="Proteomes" id="UP000824031"/>
    </source>
</evidence>